<dbReference type="EMBL" id="JAVDYF010000001">
    <property type="protein sequence ID" value="MDR7354214.1"/>
    <property type="molecule type" value="Genomic_DNA"/>
</dbReference>
<protein>
    <submittedName>
        <fullName evidence="3">Biphenyl 2,3-dioxygenase beta subunit</fullName>
        <ecNumber evidence="3">1.14.12.18</ecNumber>
    </submittedName>
</protein>
<proteinExistence type="inferred from homology"/>
<dbReference type="InterPro" id="IPR032710">
    <property type="entry name" value="NTF2-like_dom_sf"/>
</dbReference>
<comment type="caution">
    <text evidence="3">The sequence shown here is derived from an EMBL/GenBank/DDBJ whole genome shotgun (WGS) entry which is preliminary data.</text>
</comment>
<organism evidence="3 4">
    <name type="scientific">Corynebacterium felinum</name>
    <dbReference type="NCBI Taxonomy" id="131318"/>
    <lineage>
        <taxon>Bacteria</taxon>
        <taxon>Bacillati</taxon>
        <taxon>Actinomycetota</taxon>
        <taxon>Actinomycetes</taxon>
        <taxon>Mycobacteriales</taxon>
        <taxon>Corynebacteriaceae</taxon>
        <taxon>Corynebacterium</taxon>
    </lineage>
</organism>
<dbReference type="NCBIfam" id="NF007479">
    <property type="entry name" value="PRK10069.1"/>
    <property type="match status" value="1"/>
</dbReference>
<keyword evidence="2 3" id="KW-0560">Oxidoreductase</keyword>
<evidence type="ECO:0000256" key="1">
    <source>
        <dbReference type="ARBA" id="ARBA00009570"/>
    </source>
</evidence>
<dbReference type="Proteomes" id="UP001183619">
    <property type="component" value="Unassembled WGS sequence"/>
</dbReference>
<dbReference type="InterPro" id="IPR000391">
    <property type="entry name" value="Rng_hydr_dOase-bsu"/>
</dbReference>
<dbReference type="GO" id="GO:0018687">
    <property type="term" value="F:biphenyl 2,3-dioxygenase activity"/>
    <property type="evidence" value="ECO:0007669"/>
    <property type="project" value="UniProtKB-EC"/>
</dbReference>
<dbReference type="RefSeq" id="WP_277104406.1">
    <property type="nucleotide sequence ID" value="NZ_BAAAJS010000006.1"/>
</dbReference>
<evidence type="ECO:0000313" key="3">
    <source>
        <dbReference type="EMBL" id="MDR7354214.1"/>
    </source>
</evidence>
<dbReference type="Pfam" id="PF00866">
    <property type="entry name" value="Ring_hydroxyl_B"/>
    <property type="match status" value="1"/>
</dbReference>
<dbReference type="Gene3D" id="3.10.450.50">
    <property type="match status" value="1"/>
</dbReference>
<dbReference type="PANTHER" id="PTHR41534">
    <property type="entry name" value="BLR3401 PROTEIN"/>
    <property type="match status" value="1"/>
</dbReference>
<accession>A0ABU2BA01</accession>
<evidence type="ECO:0000256" key="2">
    <source>
        <dbReference type="ARBA" id="ARBA00023002"/>
    </source>
</evidence>
<sequence length="204" mass="24448">MSHDHSLPEHIPHSPEEKPFPVALSKLQLKNRIAIDAHTERAITRFLYDEAELIDNMEWDDWLTCMHDDVYYWAPVRENRVARERKDEYYKQGTSVYFEESKEFLRQRVYRLQTNMAWAEEPPSRSRHMISNIRVDGREDGNFDVRSNFYIYRTRGERSQDAIAGERRDIIVHAPDAPFGWLILHREIRFDMSTILVKNLSLFY</sequence>
<dbReference type="CDD" id="cd00667">
    <property type="entry name" value="ring_hydroxylating_dioxygenases_beta"/>
    <property type="match status" value="1"/>
</dbReference>
<comment type="similarity">
    <text evidence="1">Belongs to the bacterial ring-hydroxylating dioxygenase beta subunit family.</text>
</comment>
<dbReference type="PANTHER" id="PTHR41534:SF2">
    <property type="entry name" value="3-PHENYLPROPIONATE_CINNAMIC ACID DIOXYGENASE SUBUNIT BETA"/>
    <property type="match status" value="1"/>
</dbReference>
<keyword evidence="4" id="KW-1185">Reference proteome</keyword>
<evidence type="ECO:0000313" key="4">
    <source>
        <dbReference type="Proteomes" id="UP001183619"/>
    </source>
</evidence>
<gene>
    <name evidence="3" type="ORF">J2S37_000752</name>
</gene>
<dbReference type="SUPFAM" id="SSF54427">
    <property type="entry name" value="NTF2-like"/>
    <property type="match status" value="1"/>
</dbReference>
<dbReference type="EC" id="1.14.12.18" evidence="3"/>
<name>A0ABU2BA01_9CORY</name>
<reference evidence="3 4" key="1">
    <citation type="submission" date="2023-07" db="EMBL/GenBank/DDBJ databases">
        <title>Sequencing the genomes of 1000 actinobacteria strains.</title>
        <authorList>
            <person name="Klenk H.-P."/>
        </authorList>
    </citation>
    <scope>NUCLEOTIDE SEQUENCE [LARGE SCALE GENOMIC DNA]</scope>
    <source>
        <strain evidence="3 4">DSM 44508</strain>
    </source>
</reference>